<dbReference type="Gene3D" id="3.40.190.10">
    <property type="entry name" value="Periplasmic binding protein-like II"/>
    <property type="match status" value="1"/>
</dbReference>
<dbReference type="Gene3D" id="3.10.105.10">
    <property type="entry name" value="Dipeptide-binding Protein, Domain 3"/>
    <property type="match status" value="1"/>
</dbReference>
<evidence type="ECO:0000313" key="2">
    <source>
        <dbReference type="EMBL" id="GAA1724619.1"/>
    </source>
</evidence>
<name>A0ABN2JEZ7_9MICO</name>
<dbReference type="SUPFAM" id="SSF53850">
    <property type="entry name" value="Periplasmic binding protein-like II"/>
    <property type="match status" value="1"/>
</dbReference>
<dbReference type="PANTHER" id="PTHR30290">
    <property type="entry name" value="PERIPLASMIC BINDING COMPONENT OF ABC TRANSPORTER"/>
    <property type="match status" value="1"/>
</dbReference>
<dbReference type="Pfam" id="PF00496">
    <property type="entry name" value="SBP_bac_5"/>
    <property type="match status" value="1"/>
</dbReference>
<accession>A0ABN2JEZ7</accession>
<dbReference type="InterPro" id="IPR000914">
    <property type="entry name" value="SBP_5_dom"/>
</dbReference>
<protein>
    <recommendedName>
        <fullName evidence="1">Solute-binding protein family 5 domain-containing protein</fullName>
    </recommendedName>
</protein>
<reference evidence="2 3" key="1">
    <citation type="journal article" date="2019" name="Int. J. Syst. Evol. Microbiol.">
        <title>The Global Catalogue of Microorganisms (GCM) 10K type strain sequencing project: providing services to taxonomists for standard genome sequencing and annotation.</title>
        <authorList>
            <consortium name="The Broad Institute Genomics Platform"/>
            <consortium name="The Broad Institute Genome Sequencing Center for Infectious Disease"/>
            <person name="Wu L."/>
            <person name="Ma J."/>
        </authorList>
    </citation>
    <scope>NUCLEOTIDE SEQUENCE [LARGE SCALE GENOMIC DNA]</scope>
    <source>
        <strain evidence="2 3">JCM 15589</strain>
    </source>
</reference>
<evidence type="ECO:0000259" key="1">
    <source>
        <dbReference type="Pfam" id="PF00496"/>
    </source>
</evidence>
<feature type="domain" description="Solute-binding protein family 5" evidence="1">
    <location>
        <begin position="7"/>
        <end position="266"/>
    </location>
</feature>
<evidence type="ECO:0000313" key="3">
    <source>
        <dbReference type="Proteomes" id="UP001501138"/>
    </source>
</evidence>
<dbReference type="InterPro" id="IPR039424">
    <property type="entry name" value="SBP_5"/>
</dbReference>
<keyword evidence="3" id="KW-1185">Reference proteome</keyword>
<organism evidence="2 3">
    <name type="scientific">Isoptericola hypogeus</name>
    <dbReference type="NCBI Taxonomy" id="300179"/>
    <lineage>
        <taxon>Bacteria</taxon>
        <taxon>Bacillati</taxon>
        <taxon>Actinomycetota</taxon>
        <taxon>Actinomycetes</taxon>
        <taxon>Micrococcales</taxon>
        <taxon>Promicromonosporaceae</taxon>
        <taxon>Isoptericola</taxon>
    </lineage>
</organism>
<dbReference type="Proteomes" id="UP001501138">
    <property type="component" value="Unassembled WGS sequence"/>
</dbReference>
<proteinExistence type="predicted"/>
<dbReference type="EMBL" id="BAAAPM010000003">
    <property type="protein sequence ID" value="GAA1724619.1"/>
    <property type="molecule type" value="Genomic_DNA"/>
</dbReference>
<dbReference type="CDD" id="cd08509">
    <property type="entry name" value="PBP2_TmCBP_oligosaccharides_like"/>
    <property type="match status" value="1"/>
</dbReference>
<comment type="caution">
    <text evidence="2">The sequence shown here is derived from an EMBL/GenBank/DDBJ whole genome shotgun (WGS) entry which is preliminary data.</text>
</comment>
<gene>
    <name evidence="2" type="ORF">GCM10009809_20510</name>
</gene>
<sequence length="377" mass="41851">MPEHVWSTVEDPTTYTAEDAVGTGMFTVKSLNPQAFVVEANPDYWQADKVKVDELRFSKAGEGQVDQLRLARGEYDHNSMFMPDIEEAYVAKDPEHNKYWFASGAPISLYMNLTEAPFDDVEFRRAIAQGMDKERLTQEAGNGYVEQASQTLLVLPGQEDWLDPSIPDDGVVQYDADAAADMLTDAGYELDADGKRLGKDGKPLKLTFTTPNGWSDWTAAADSVKADFATLGITVDVETPDYPTVEQNRLTGNFDMAFGVRGGLCSMYQSFAEPLDSANTAPIGEKATTNEVRWQDAKTDALIDQLALAETPEDQKPIVHELQQIMIDQVPFVPLWYGGKWFEYNTRHATGWPSADDPYAGSDNNRLIYTSLVPAED</sequence>